<dbReference type="EMBL" id="QOVW01000003">
    <property type="protein sequence ID" value="RDB37263.1"/>
    <property type="molecule type" value="Genomic_DNA"/>
</dbReference>
<dbReference type="SUPFAM" id="SSF141066">
    <property type="entry name" value="ICP-like"/>
    <property type="match status" value="1"/>
</dbReference>
<organism evidence="3 4">
    <name type="scientific">Spirobacillus cienkowskii</name>
    <dbReference type="NCBI Taxonomy" id="495820"/>
    <lineage>
        <taxon>Bacteria</taxon>
        <taxon>Pseudomonadati</taxon>
        <taxon>Bdellovibrionota</taxon>
        <taxon>Oligoflexia</taxon>
        <taxon>Silvanigrellales</taxon>
        <taxon>Spirobacillus</taxon>
    </lineage>
</organism>
<sequence length="153" mass="16739">MIKTVKLLGIFYAIGSFMVGCSTSSRSIEENNNLPSQNEIQGYKIISGLNKDSVSIEVDKDDKIAVVLKDITTTSYNYLEPRFSGSMVKFDGKNKCCMPKGVALGNSGNVVYKFSFIGEGKTTITIVARQKSESPTAKSLENDKTFTINVDID</sequence>
<dbReference type="Gene3D" id="2.60.40.2020">
    <property type="match status" value="1"/>
</dbReference>
<proteinExistence type="predicted"/>
<dbReference type="InterPro" id="IPR036331">
    <property type="entry name" value="Chagasin-like_sf"/>
</dbReference>
<reference evidence="3" key="1">
    <citation type="submission" date="2018-04" db="EMBL/GenBank/DDBJ databases">
        <title>Draft genome sequence of the Candidatus Spirobacillus cienkowskii, a pathogen of freshwater Daphnia species, reconstructed from hemolymph metagenomic reads.</title>
        <authorList>
            <person name="Bresciani L."/>
            <person name="Lemos L.N."/>
            <person name="Wale N."/>
            <person name="Lin J.Y."/>
            <person name="Fernandes G.R."/>
            <person name="Duffy M.A."/>
            <person name="Rodrigues J.M."/>
        </authorList>
    </citation>
    <scope>NUCLEOTIDE SEQUENCE [LARGE SCALE GENOMIC DNA]</scope>
    <source>
        <strain evidence="3">Binning01</strain>
    </source>
</reference>
<evidence type="ECO:0000256" key="1">
    <source>
        <dbReference type="ARBA" id="ARBA00022690"/>
    </source>
</evidence>
<keyword evidence="4" id="KW-1185">Reference proteome</keyword>
<dbReference type="PROSITE" id="PS51257">
    <property type="entry name" value="PROKAR_LIPOPROTEIN"/>
    <property type="match status" value="1"/>
</dbReference>
<evidence type="ECO:0000313" key="3">
    <source>
        <dbReference type="EMBL" id="RDB37263.1"/>
    </source>
</evidence>
<name>A0A369KZU2_9BACT</name>
<dbReference type="AlphaFoldDB" id="A0A369KZU2"/>
<dbReference type="RefSeq" id="WP_338636437.1">
    <property type="nucleotide sequence ID" value="NZ_CP146516.1"/>
</dbReference>
<comment type="caution">
    <text evidence="3">The sequence shown here is derived from an EMBL/GenBank/DDBJ whole genome shotgun (WGS) entry which is preliminary data.</text>
</comment>
<evidence type="ECO:0008006" key="5">
    <source>
        <dbReference type="Google" id="ProtNLM"/>
    </source>
</evidence>
<evidence type="ECO:0000256" key="2">
    <source>
        <dbReference type="ARBA" id="ARBA00022704"/>
    </source>
</evidence>
<dbReference type="GO" id="GO:0004869">
    <property type="term" value="F:cysteine-type endopeptidase inhibitor activity"/>
    <property type="evidence" value="ECO:0007669"/>
    <property type="project" value="UniProtKB-KW"/>
</dbReference>
<keyword evidence="1" id="KW-0646">Protease inhibitor</keyword>
<evidence type="ECO:0000313" key="4">
    <source>
        <dbReference type="Proteomes" id="UP000253934"/>
    </source>
</evidence>
<keyword evidence="2" id="KW-0789">Thiol protease inhibitor</keyword>
<protein>
    <recommendedName>
        <fullName evidence="5">Proteinase inhibitor I42 chagasin domain-containing protein</fullName>
    </recommendedName>
</protein>
<gene>
    <name evidence="3" type="ORF">DCC88_00735</name>
</gene>
<accession>A0A369KZU2</accession>
<dbReference type="Proteomes" id="UP000253934">
    <property type="component" value="Unassembled WGS sequence"/>
</dbReference>